<name>A0AAD5MPX8_PARTN</name>
<dbReference type="AlphaFoldDB" id="A0AAD5MPX8"/>
<accession>A0AAD5MPX8</accession>
<sequence length="59" mass="6923">MLKELNEAEKKIALRINRMKTQFMKSQWCSDEDIRLNGSLIAEISSYLSLSRSRNMENT</sequence>
<protein>
    <submittedName>
        <fullName evidence="1">Uncharacterized protein</fullName>
    </submittedName>
</protein>
<evidence type="ECO:0000313" key="1">
    <source>
        <dbReference type="EMBL" id="KAJ1362625.1"/>
    </source>
</evidence>
<evidence type="ECO:0000313" key="2">
    <source>
        <dbReference type="Proteomes" id="UP001196413"/>
    </source>
</evidence>
<organism evidence="1 2">
    <name type="scientific">Parelaphostrongylus tenuis</name>
    <name type="common">Meningeal worm</name>
    <dbReference type="NCBI Taxonomy" id="148309"/>
    <lineage>
        <taxon>Eukaryota</taxon>
        <taxon>Metazoa</taxon>
        <taxon>Ecdysozoa</taxon>
        <taxon>Nematoda</taxon>
        <taxon>Chromadorea</taxon>
        <taxon>Rhabditida</taxon>
        <taxon>Rhabditina</taxon>
        <taxon>Rhabditomorpha</taxon>
        <taxon>Strongyloidea</taxon>
        <taxon>Metastrongylidae</taxon>
        <taxon>Parelaphostrongylus</taxon>
    </lineage>
</organism>
<proteinExistence type="predicted"/>
<comment type="caution">
    <text evidence="1">The sequence shown here is derived from an EMBL/GenBank/DDBJ whole genome shotgun (WGS) entry which is preliminary data.</text>
</comment>
<dbReference type="Proteomes" id="UP001196413">
    <property type="component" value="Unassembled WGS sequence"/>
</dbReference>
<dbReference type="EMBL" id="JAHQIW010004500">
    <property type="protein sequence ID" value="KAJ1362625.1"/>
    <property type="molecule type" value="Genomic_DNA"/>
</dbReference>
<gene>
    <name evidence="1" type="ORF">KIN20_022244</name>
</gene>
<reference evidence="1" key="1">
    <citation type="submission" date="2021-06" db="EMBL/GenBank/DDBJ databases">
        <title>Parelaphostrongylus tenuis whole genome reference sequence.</title>
        <authorList>
            <person name="Garwood T.J."/>
            <person name="Larsen P.A."/>
            <person name="Fountain-Jones N.M."/>
            <person name="Garbe J.R."/>
            <person name="Macchietto M.G."/>
            <person name="Kania S.A."/>
            <person name="Gerhold R.W."/>
            <person name="Richards J.E."/>
            <person name="Wolf T.M."/>
        </authorList>
    </citation>
    <scope>NUCLEOTIDE SEQUENCE</scope>
    <source>
        <strain evidence="1">MNPRO001-30</strain>
        <tissue evidence="1">Meninges</tissue>
    </source>
</reference>
<keyword evidence="2" id="KW-1185">Reference proteome</keyword>